<keyword evidence="4" id="KW-1185">Reference proteome</keyword>
<dbReference type="Proteomes" id="UP000324222">
    <property type="component" value="Unassembled WGS sequence"/>
</dbReference>
<dbReference type="EMBL" id="VSRR010007992">
    <property type="protein sequence ID" value="MPC47906.1"/>
    <property type="molecule type" value="Genomic_DNA"/>
</dbReference>
<feature type="region of interest" description="Disordered" evidence="1">
    <location>
        <begin position="123"/>
        <end position="145"/>
    </location>
</feature>
<organism evidence="3 4">
    <name type="scientific">Portunus trituberculatus</name>
    <name type="common">Swimming crab</name>
    <name type="synonym">Neptunus trituberculatus</name>
    <dbReference type="NCBI Taxonomy" id="210409"/>
    <lineage>
        <taxon>Eukaryota</taxon>
        <taxon>Metazoa</taxon>
        <taxon>Ecdysozoa</taxon>
        <taxon>Arthropoda</taxon>
        <taxon>Crustacea</taxon>
        <taxon>Multicrustacea</taxon>
        <taxon>Malacostraca</taxon>
        <taxon>Eumalacostraca</taxon>
        <taxon>Eucarida</taxon>
        <taxon>Decapoda</taxon>
        <taxon>Pleocyemata</taxon>
        <taxon>Brachyura</taxon>
        <taxon>Eubrachyura</taxon>
        <taxon>Portunoidea</taxon>
        <taxon>Portunidae</taxon>
        <taxon>Portuninae</taxon>
        <taxon>Portunus</taxon>
    </lineage>
</organism>
<protein>
    <submittedName>
        <fullName evidence="3">Uncharacterized protein</fullName>
    </submittedName>
</protein>
<dbReference type="AlphaFoldDB" id="A0A5B7FQZ2"/>
<feature type="compositionally biased region" description="Basic residues" evidence="1">
    <location>
        <begin position="199"/>
        <end position="210"/>
    </location>
</feature>
<comment type="caution">
    <text evidence="3">The sequence shown here is derived from an EMBL/GenBank/DDBJ whole genome shotgun (WGS) entry which is preliminary data.</text>
</comment>
<feature type="region of interest" description="Disordered" evidence="1">
    <location>
        <begin position="181"/>
        <end position="210"/>
    </location>
</feature>
<feature type="signal peptide" evidence="2">
    <location>
        <begin position="1"/>
        <end position="27"/>
    </location>
</feature>
<feature type="compositionally biased region" description="Basic and acidic residues" evidence="1">
    <location>
        <begin position="136"/>
        <end position="145"/>
    </location>
</feature>
<feature type="chain" id="PRO_5023084146" evidence="2">
    <location>
        <begin position="28"/>
        <end position="210"/>
    </location>
</feature>
<sequence length="210" mass="23392">MSKFPQHLSTRGIILELFLTLCRFSSSHPPPPLPPFSPLPSPRGSTTDPNLIIFHLLAVEILLARPRQVDHPEMKAVVSVIHVFNFPSFFFIFRSIFPSLLPSSSPLSMTLSAKRQHTTIITKQHHGDGAGVCGKGEGRVWDEGGKRGRESGVGWDWEIQLELRQSQLTISLNSRLSLSPIASPASRSASPRLTPPRLVPRRTKRESHTR</sequence>
<accession>A0A5B7FQZ2</accession>
<reference evidence="3 4" key="1">
    <citation type="submission" date="2019-05" db="EMBL/GenBank/DDBJ databases">
        <title>Another draft genome of Portunus trituberculatus and its Hox gene families provides insights of decapod evolution.</title>
        <authorList>
            <person name="Jeong J.-H."/>
            <person name="Song I."/>
            <person name="Kim S."/>
            <person name="Choi T."/>
            <person name="Kim D."/>
            <person name="Ryu S."/>
            <person name="Kim W."/>
        </authorList>
    </citation>
    <scope>NUCLEOTIDE SEQUENCE [LARGE SCALE GENOMIC DNA]</scope>
    <source>
        <tissue evidence="3">Muscle</tissue>
    </source>
</reference>
<feature type="compositionally biased region" description="Low complexity" evidence="1">
    <location>
        <begin position="181"/>
        <end position="192"/>
    </location>
</feature>
<evidence type="ECO:0000313" key="3">
    <source>
        <dbReference type="EMBL" id="MPC47906.1"/>
    </source>
</evidence>
<proteinExistence type="predicted"/>
<name>A0A5B7FQZ2_PORTR</name>
<gene>
    <name evidence="3" type="ORF">E2C01_041666</name>
</gene>
<evidence type="ECO:0000256" key="1">
    <source>
        <dbReference type="SAM" id="MobiDB-lite"/>
    </source>
</evidence>
<evidence type="ECO:0000256" key="2">
    <source>
        <dbReference type="SAM" id="SignalP"/>
    </source>
</evidence>
<keyword evidence="2" id="KW-0732">Signal</keyword>
<evidence type="ECO:0000313" key="4">
    <source>
        <dbReference type="Proteomes" id="UP000324222"/>
    </source>
</evidence>